<name>A0ACB9ZEI4_9PEZI</name>
<sequence length="191" mass="22511">MASRVFRTGTKQVFLPSHIITLLRPREKQPPNFASFKVPLTFNKLDLRDYLLHAYNVPVLGVRSQLTQRRPRRSKMHHRIYRPPPVKTMTVELHRPFAWPEVPEDLTAWNTPHLEKRRQVTEENEKLQKRSEKKSTFPLRDELGADEERVQLRKEAKRLLEEGNWENGKTLDPKFTQQKKKKGSPEGETGD</sequence>
<evidence type="ECO:0000313" key="2">
    <source>
        <dbReference type="Proteomes" id="UP001497700"/>
    </source>
</evidence>
<reference evidence="1 2" key="1">
    <citation type="journal article" date="2022" name="New Phytol.">
        <title>Ecological generalism drives hyperdiversity of secondary metabolite gene clusters in xylarialean endophytes.</title>
        <authorList>
            <person name="Franco M.E.E."/>
            <person name="Wisecaver J.H."/>
            <person name="Arnold A.E."/>
            <person name="Ju Y.M."/>
            <person name="Slot J.C."/>
            <person name="Ahrendt S."/>
            <person name="Moore L.P."/>
            <person name="Eastman K.E."/>
            <person name="Scott K."/>
            <person name="Konkel Z."/>
            <person name="Mondo S.J."/>
            <person name="Kuo A."/>
            <person name="Hayes R.D."/>
            <person name="Haridas S."/>
            <person name="Andreopoulos B."/>
            <person name="Riley R."/>
            <person name="LaButti K."/>
            <person name="Pangilinan J."/>
            <person name="Lipzen A."/>
            <person name="Amirebrahimi M."/>
            <person name="Yan J."/>
            <person name="Adam C."/>
            <person name="Keymanesh K."/>
            <person name="Ng V."/>
            <person name="Louie K."/>
            <person name="Northen T."/>
            <person name="Drula E."/>
            <person name="Henrissat B."/>
            <person name="Hsieh H.M."/>
            <person name="Youens-Clark K."/>
            <person name="Lutzoni F."/>
            <person name="Miadlikowska J."/>
            <person name="Eastwood D.C."/>
            <person name="Hamelin R.C."/>
            <person name="Grigoriev I.V."/>
            <person name="U'Ren J.M."/>
        </authorList>
    </citation>
    <scope>NUCLEOTIDE SEQUENCE [LARGE SCALE GENOMIC DNA]</scope>
    <source>
        <strain evidence="1 2">CBS 119005</strain>
    </source>
</reference>
<dbReference type="EMBL" id="MU393426">
    <property type="protein sequence ID" value="KAI4870051.1"/>
    <property type="molecule type" value="Genomic_DNA"/>
</dbReference>
<gene>
    <name evidence="1" type="ORF">F4820DRAFT_404960</name>
</gene>
<organism evidence="1 2">
    <name type="scientific">Hypoxylon rubiginosum</name>
    <dbReference type="NCBI Taxonomy" id="110542"/>
    <lineage>
        <taxon>Eukaryota</taxon>
        <taxon>Fungi</taxon>
        <taxon>Dikarya</taxon>
        <taxon>Ascomycota</taxon>
        <taxon>Pezizomycotina</taxon>
        <taxon>Sordariomycetes</taxon>
        <taxon>Xylariomycetidae</taxon>
        <taxon>Xylariales</taxon>
        <taxon>Hypoxylaceae</taxon>
        <taxon>Hypoxylon</taxon>
    </lineage>
</organism>
<protein>
    <submittedName>
        <fullName evidence="1">Uncharacterized protein</fullName>
    </submittedName>
</protein>
<accession>A0ACB9ZEI4</accession>
<comment type="caution">
    <text evidence="1">The sequence shown here is derived from an EMBL/GenBank/DDBJ whole genome shotgun (WGS) entry which is preliminary data.</text>
</comment>
<dbReference type="Proteomes" id="UP001497700">
    <property type="component" value="Unassembled WGS sequence"/>
</dbReference>
<evidence type="ECO:0000313" key="1">
    <source>
        <dbReference type="EMBL" id="KAI4870051.1"/>
    </source>
</evidence>
<keyword evidence="2" id="KW-1185">Reference proteome</keyword>
<proteinExistence type="predicted"/>